<proteinExistence type="predicted"/>
<dbReference type="EMBL" id="ABWN01000030">
    <property type="protein sequence ID" value="EFF68433.1"/>
    <property type="molecule type" value="Genomic_DNA"/>
</dbReference>
<organism evidence="1 2">
    <name type="scientific">Eshraghiella crossota DSM 2876</name>
    <dbReference type="NCBI Taxonomy" id="511680"/>
    <lineage>
        <taxon>Bacteria</taxon>
        <taxon>Bacillati</taxon>
        <taxon>Bacillota</taxon>
        <taxon>Clostridia</taxon>
        <taxon>Lachnospirales</taxon>
        <taxon>Lachnospiraceae</taxon>
        <taxon>Eshraghiella</taxon>
    </lineage>
</organism>
<reference evidence="1 2" key="1">
    <citation type="submission" date="2010-02" db="EMBL/GenBank/DDBJ databases">
        <authorList>
            <person name="Weinstock G."/>
            <person name="Sodergren E."/>
            <person name="Clifton S."/>
            <person name="Fulton L."/>
            <person name="Fulton B."/>
            <person name="Courtney L."/>
            <person name="Fronick C."/>
            <person name="Harrison M."/>
            <person name="Strong C."/>
            <person name="Farmer C."/>
            <person name="Delahaunty K."/>
            <person name="Markovic C."/>
            <person name="Hall O."/>
            <person name="Minx P."/>
            <person name="Tomlinson C."/>
            <person name="Mitreva M."/>
            <person name="Nelson J."/>
            <person name="Hou S."/>
            <person name="Wollam A."/>
            <person name="Pepin K.H."/>
            <person name="Johnson M."/>
            <person name="Bhonagiri V."/>
            <person name="Zhang X."/>
            <person name="Suruliraj S."/>
            <person name="Warren W."/>
            <person name="Chinwalla A."/>
            <person name="Mardis E.R."/>
            <person name="Wilson R.K."/>
        </authorList>
    </citation>
    <scope>NUCLEOTIDE SEQUENCE [LARGE SCALE GENOMIC DNA]</scope>
    <source>
        <strain evidence="1 2">DSM 2876</strain>
    </source>
</reference>
<evidence type="ECO:0000313" key="1">
    <source>
        <dbReference type="EMBL" id="EFF68433.1"/>
    </source>
</evidence>
<keyword evidence="2" id="KW-1185">Reference proteome</keyword>
<sequence>MNYFIHTIKGNKTVIYNKIIGSNDTVYPDILINHPFAEDEIADDTLFHIADDAIRQYGNGKVIIAKVADDNDLDYILKTMACLYPGNAKESSGYIDDFCKNILLSETMALNFKKLMQYYEETGGNPHNLLTPFIKEYALPVKSKKEGKMIYELIRNQILG</sequence>
<gene>
    <name evidence="1" type="ORF">BUTYVIB_01705</name>
</gene>
<protein>
    <submittedName>
        <fullName evidence="1">Uncharacterized protein</fullName>
    </submittedName>
</protein>
<dbReference type="GeneID" id="98918072"/>
<dbReference type="HOGENOM" id="CLU_1648982_0_0_9"/>
<dbReference type="STRING" id="45851.BHV86_09285"/>
<name>D4S0T5_9FIRM</name>
<comment type="caution">
    <text evidence="1">The sequence shown here is derived from an EMBL/GenBank/DDBJ whole genome shotgun (WGS) entry which is preliminary data.</text>
</comment>
<dbReference type="Proteomes" id="UP000006238">
    <property type="component" value="Unassembled WGS sequence"/>
</dbReference>
<accession>D4S0T5</accession>
<evidence type="ECO:0000313" key="2">
    <source>
        <dbReference type="Proteomes" id="UP000006238"/>
    </source>
</evidence>
<dbReference type="AlphaFoldDB" id="D4S0T5"/>
<dbReference type="RefSeq" id="WP_005603454.1">
    <property type="nucleotide sequence ID" value="NZ_GG663524.1"/>
</dbReference>